<organism evidence="2">
    <name type="scientific">Bradyrhizobium barranii subsp. barranii</name>
    <dbReference type="NCBI Taxonomy" id="2823807"/>
    <lineage>
        <taxon>Bacteria</taxon>
        <taxon>Pseudomonadati</taxon>
        <taxon>Pseudomonadota</taxon>
        <taxon>Alphaproteobacteria</taxon>
        <taxon>Hyphomicrobiales</taxon>
        <taxon>Nitrobacteraceae</taxon>
        <taxon>Bradyrhizobium</taxon>
        <taxon>Bradyrhizobium barranii</taxon>
    </lineage>
</organism>
<feature type="region of interest" description="Disordered" evidence="1">
    <location>
        <begin position="448"/>
        <end position="469"/>
    </location>
</feature>
<dbReference type="AlphaFoldDB" id="A0A7Z0Q5M8"/>
<evidence type="ECO:0000256" key="1">
    <source>
        <dbReference type="SAM" id="MobiDB-lite"/>
    </source>
</evidence>
<comment type="caution">
    <text evidence="2">The sequence shown here is derived from an EMBL/GenBank/DDBJ whole genome shotgun (WGS) entry which is preliminary data.</text>
</comment>
<protein>
    <recommendedName>
        <fullName evidence="3">Restriction endonuclease</fullName>
    </recommendedName>
</protein>
<evidence type="ECO:0008006" key="3">
    <source>
        <dbReference type="Google" id="ProtNLM"/>
    </source>
</evidence>
<proteinExistence type="predicted"/>
<name>A0A7Z0Q5M8_9BRAD</name>
<accession>A0A7Z0Q5M8</accession>
<reference evidence="2" key="1">
    <citation type="submission" date="2020-06" db="EMBL/GenBank/DDBJ databases">
        <title>Whole Genome Sequence of Bradyrhizobium sp. Strain 323S2.</title>
        <authorList>
            <person name="Bromfield E.S.P."/>
        </authorList>
    </citation>
    <scope>NUCLEOTIDE SEQUENCE [LARGE SCALE GENOMIC DNA]</scope>
    <source>
        <strain evidence="2">323S2</strain>
    </source>
</reference>
<gene>
    <name evidence="2" type="ORF">G6321_02880</name>
</gene>
<evidence type="ECO:0000313" key="2">
    <source>
        <dbReference type="EMBL" id="NYY87405.1"/>
    </source>
</evidence>
<dbReference type="EMBL" id="JACBFH010000001">
    <property type="protein sequence ID" value="NYY87405.1"/>
    <property type="molecule type" value="Genomic_DNA"/>
</dbReference>
<sequence>MSKAIATVGISLAEGFFEYFRSSASLLDYDIILFRPDIASFTAFDSYQGLPSYGDDESFELRRVSEHWRLQIREAFDHGKTIVVFLPPEQIVFIASGTHEYKGKTRIRHVESYSSFHSIPVDLKSTNASGREMTLTPKGSDALKTYWSEFGAESEYNVTWDASKPGTCLTTRVGNKGVGAIMRSKTSRGALVLLPDLDFDSDKDGDQSWSTAGKRFTQRLLSSIVELDKALKASSAVTPAPSWATDPSYSTEHEKSVLSELIEAERAIESAQKHRDEVAEKAKAAGHLRALLYETGKILEHAIIEALKVLGFSASSYREGDSEFDVVFECPEGRLMGEAEGKDTKAINIDKLRQLSLNIHEDLNRDEVKSPAKGVLFGNGYRLTAPASRGVQFTEKCIMAAKSTSTALIATTELFKAAHYLSDHKNPEYAELCRRALLQDSGLISLPSPPSMPQTVTETTAEVGGISGE</sequence>